<evidence type="ECO:0000256" key="3">
    <source>
        <dbReference type="ARBA" id="ARBA00023157"/>
    </source>
</evidence>
<accession>A0A443R220</accession>
<feature type="non-terminal residue" evidence="9">
    <location>
        <position position="1"/>
    </location>
</feature>
<feature type="transmembrane region" description="Helical" evidence="7">
    <location>
        <begin position="320"/>
        <end position="345"/>
    </location>
</feature>
<dbReference type="GO" id="GO:0098609">
    <property type="term" value="P:cell-cell adhesion"/>
    <property type="evidence" value="ECO:0007669"/>
    <property type="project" value="TreeGrafter"/>
</dbReference>
<evidence type="ECO:0000256" key="2">
    <source>
        <dbReference type="ARBA" id="ARBA00023136"/>
    </source>
</evidence>
<dbReference type="EMBL" id="NCKU01002572">
    <property type="protein sequence ID" value="RWS09306.1"/>
    <property type="molecule type" value="Genomic_DNA"/>
</dbReference>
<evidence type="ECO:0000256" key="5">
    <source>
        <dbReference type="ARBA" id="ARBA00023319"/>
    </source>
</evidence>
<evidence type="ECO:0000259" key="8">
    <source>
        <dbReference type="PROSITE" id="PS50835"/>
    </source>
</evidence>
<evidence type="ECO:0000313" key="10">
    <source>
        <dbReference type="Proteomes" id="UP000285301"/>
    </source>
</evidence>
<reference evidence="9 10" key="1">
    <citation type="journal article" date="2018" name="Gigascience">
        <title>Genomes of trombidid mites reveal novel predicted allergens and laterally-transferred genes associated with secondary metabolism.</title>
        <authorList>
            <person name="Dong X."/>
            <person name="Chaisiri K."/>
            <person name="Xia D."/>
            <person name="Armstrong S.D."/>
            <person name="Fang Y."/>
            <person name="Donnelly M.J."/>
            <person name="Kadowaki T."/>
            <person name="McGarry J.W."/>
            <person name="Darby A.C."/>
            <person name="Makepeace B.L."/>
        </authorList>
    </citation>
    <scope>NUCLEOTIDE SEQUENCE [LARGE SCALE GENOMIC DNA]</scope>
    <source>
        <strain evidence="9">UoL-WK</strain>
    </source>
</reference>
<feature type="domain" description="Ig-like" evidence="8">
    <location>
        <begin position="6"/>
        <end position="119"/>
    </location>
</feature>
<keyword evidence="7" id="KW-0812">Transmembrane</keyword>
<comment type="subcellular location">
    <subcellularLocation>
        <location evidence="1">Membrane</location>
        <topology evidence="1">Single-pass type I membrane protein</topology>
    </subcellularLocation>
</comment>
<sequence length="646" mass="73723">YLEVEPKAVPALIESLPEVSGALFNASHYSASCRVECEPICRINWYRNGVLINPNSSEYEIKETVHPEEPKQNIFTSVVSTLTWNMPLLAPLDRDRDNANFSCVGTSDDLGKSVESQMQFFVQYPPENLSVDPAQINVTEGEIPNPIRCQAEALPIAKYRWENDNSVIGNNATLHINHNIDRKSLISNKFTCIAFNEHGEARMDVFINLFYKPMCKIYEEKDDEEDEFWLICESDANPNEDLKFVWTFGNQTFDGKNTSFIFTEGTKSKVKISKTSEEQFGIWNCTIENQIGSSSNECLLNARAILVSTPWTINYHTKRILLISGLILLIVIIFIIILICLICCMRRRRKKQENKCVINQRENPDGSHSSSTPSSITRHVPSNPAITYKRDSNLKLKRSDKVIGKQIYAFFSFNILNISHHSTSLYSNTEPLLDQSLNIASNFVSIDKRQTTPHITPSKEEQIQQQMIPGLGKDMYENMAFHRKTNMLFPLHLKPNFLPQYENIAQLTHELRRTQSARYYDKELCVLKNGAFERNIVYADLQLKNNEDVKKTTNHKLKAKPCNINCITYNENDERPDCEYAVLRFDKTPSPPSPFGPDVGEDLLYADLYEDVKSGKIPDPRVKPALPPKGAKEKPPKLPPKDKKSS</sequence>
<dbReference type="InterPro" id="IPR051275">
    <property type="entry name" value="Cell_adhesion_signaling"/>
</dbReference>
<evidence type="ECO:0000256" key="4">
    <source>
        <dbReference type="ARBA" id="ARBA00023180"/>
    </source>
</evidence>
<keyword evidence="5" id="KW-0393">Immunoglobulin domain</keyword>
<dbReference type="PROSITE" id="PS50835">
    <property type="entry name" value="IG_LIKE"/>
    <property type="match status" value="3"/>
</dbReference>
<keyword evidence="3" id="KW-1015">Disulfide bond</keyword>
<dbReference type="GO" id="GO:0050839">
    <property type="term" value="F:cell adhesion molecule binding"/>
    <property type="evidence" value="ECO:0007669"/>
    <property type="project" value="TreeGrafter"/>
</dbReference>
<keyword evidence="10" id="KW-1185">Reference proteome</keyword>
<comment type="caution">
    <text evidence="9">The sequence shown here is derived from an EMBL/GenBank/DDBJ whole genome shotgun (WGS) entry which is preliminary data.</text>
</comment>
<dbReference type="Proteomes" id="UP000285301">
    <property type="component" value="Unassembled WGS sequence"/>
</dbReference>
<dbReference type="InterPro" id="IPR007110">
    <property type="entry name" value="Ig-like_dom"/>
</dbReference>
<dbReference type="PANTHER" id="PTHR11640:SF31">
    <property type="entry name" value="IRREGULAR CHIASM C-ROUGHEST PROTEIN-RELATED"/>
    <property type="match status" value="1"/>
</dbReference>
<dbReference type="InterPro" id="IPR036179">
    <property type="entry name" value="Ig-like_dom_sf"/>
</dbReference>
<dbReference type="InterPro" id="IPR013783">
    <property type="entry name" value="Ig-like_fold"/>
</dbReference>
<evidence type="ECO:0000313" key="9">
    <source>
        <dbReference type="EMBL" id="RWS09306.1"/>
    </source>
</evidence>
<evidence type="ECO:0000256" key="1">
    <source>
        <dbReference type="ARBA" id="ARBA00004479"/>
    </source>
</evidence>
<feature type="compositionally biased region" description="Basic and acidic residues" evidence="6">
    <location>
        <begin position="630"/>
        <end position="646"/>
    </location>
</feature>
<keyword evidence="7" id="KW-1133">Transmembrane helix</keyword>
<feature type="non-terminal residue" evidence="9">
    <location>
        <position position="646"/>
    </location>
</feature>
<dbReference type="STRING" id="1965070.A0A443R220"/>
<dbReference type="Gene3D" id="2.60.40.10">
    <property type="entry name" value="Immunoglobulins"/>
    <property type="match status" value="3"/>
</dbReference>
<feature type="domain" description="Ig-like" evidence="8">
    <location>
        <begin position="213"/>
        <end position="301"/>
    </location>
</feature>
<name>A0A443R220_9ACAR</name>
<dbReference type="SUPFAM" id="SSF48726">
    <property type="entry name" value="Immunoglobulin"/>
    <property type="match status" value="2"/>
</dbReference>
<keyword evidence="4" id="KW-0325">Glycoprotein</keyword>
<feature type="domain" description="Ig-like" evidence="8">
    <location>
        <begin position="126"/>
        <end position="208"/>
    </location>
</feature>
<dbReference type="AlphaFoldDB" id="A0A443R220"/>
<evidence type="ECO:0000256" key="6">
    <source>
        <dbReference type="SAM" id="MobiDB-lite"/>
    </source>
</evidence>
<dbReference type="GO" id="GO:0005911">
    <property type="term" value="C:cell-cell junction"/>
    <property type="evidence" value="ECO:0007669"/>
    <property type="project" value="TreeGrafter"/>
</dbReference>
<protein>
    <submittedName>
        <fullName evidence="9">Hemicentin-1-like protein</fullName>
    </submittedName>
</protein>
<proteinExistence type="predicted"/>
<dbReference type="GO" id="GO:0005886">
    <property type="term" value="C:plasma membrane"/>
    <property type="evidence" value="ECO:0007669"/>
    <property type="project" value="TreeGrafter"/>
</dbReference>
<dbReference type="CDD" id="cd00096">
    <property type="entry name" value="Ig"/>
    <property type="match status" value="1"/>
</dbReference>
<evidence type="ECO:0000256" key="7">
    <source>
        <dbReference type="SAM" id="Phobius"/>
    </source>
</evidence>
<feature type="region of interest" description="Disordered" evidence="6">
    <location>
        <begin position="614"/>
        <end position="646"/>
    </location>
</feature>
<dbReference type="OrthoDB" id="6106100at2759"/>
<feature type="region of interest" description="Disordered" evidence="6">
    <location>
        <begin position="360"/>
        <end position="384"/>
    </location>
</feature>
<gene>
    <name evidence="9" type="ORF">B4U79_11775</name>
</gene>
<organism evidence="9 10">
    <name type="scientific">Dinothrombium tinctorium</name>
    <dbReference type="NCBI Taxonomy" id="1965070"/>
    <lineage>
        <taxon>Eukaryota</taxon>
        <taxon>Metazoa</taxon>
        <taxon>Ecdysozoa</taxon>
        <taxon>Arthropoda</taxon>
        <taxon>Chelicerata</taxon>
        <taxon>Arachnida</taxon>
        <taxon>Acari</taxon>
        <taxon>Acariformes</taxon>
        <taxon>Trombidiformes</taxon>
        <taxon>Prostigmata</taxon>
        <taxon>Anystina</taxon>
        <taxon>Parasitengona</taxon>
        <taxon>Trombidioidea</taxon>
        <taxon>Trombidiidae</taxon>
        <taxon>Dinothrombium</taxon>
    </lineage>
</organism>
<keyword evidence="2 7" id="KW-0472">Membrane</keyword>
<dbReference type="PANTHER" id="PTHR11640">
    <property type="entry name" value="NEPHRIN"/>
    <property type="match status" value="1"/>
</dbReference>